<keyword evidence="10" id="KW-0687">Ribonucleoprotein</keyword>
<dbReference type="GO" id="GO:0005524">
    <property type="term" value="F:ATP binding"/>
    <property type="evidence" value="ECO:0007669"/>
    <property type="project" value="InterPro"/>
</dbReference>
<gene>
    <name evidence="16" type="ORF">GCK32_004465</name>
</gene>
<evidence type="ECO:0000256" key="11">
    <source>
        <dbReference type="ARBA" id="ARBA00029498"/>
    </source>
</evidence>
<dbReference type="GO" id="GO:0004672">
    <property type="term" value="F:protein kinase activity"/>
    <property type="evidence" value="ECO:0007669"/>
    <property type="project" value="InterPro"/>
</dbReference>
<dbReference type="GO" id="GO:0005829">
    <property type="term" value="C:cytosol"/>
    <property type="evidence" value="ECO:0007669"/>
    <property type="project" value="UniProtKB-ARBA"/>
</dbReference>
<feature type="region of interest" description="Disordered" evidence="13">
    <location>
        <begin position="1156"/>
        <end position="1177"/>
    </location>
</feature>
<evidence type="ECO:0000259" key="15">
    <source>
        <dbReference type="PROSITE" id="PS50195"/>
    </source>
</evidence>
<dbReference type="InterPro" id="IPR038499">
    <property type="entry name" value="BRO1_sf"/>
</dbReference>
<dbReference type="InterPro" id="IPR036871">
    <property type="entry name" value="PX_dom_sf"/>
</dbReference>
<dbReference type="SUPFAM" id="SSF64268">
    <property type="entry name" value="PX domain"/>
    <property type="match status" value="1"/>
</dbReference>
<dbReference type="InterPro" id="IPR034652">
    <property type="entry name" value="SRP68-RBD"/>
</dbReference>
<dbReference type="CDD" id="cd02677">
    <property type="entry name" value="MIT_SNX15"/>
    <property type="match status" value="1"/>
</dbReference>
<dbReference type="Gene3D" id="1.20.58.80">
    <property type="entry name" value="Phosphotransferase system, lactose/cellobiose-type IIA subunit"/>
    <property type="match status" value="1"/>
</dbReference>
<dbReference type="Pfam" id="PF00787">
    <property type="entry name" value="PX"/>
    <property type="match status" value="1"/>
</dbReference>
<dbReference type="InterPro" id="IPR007330">
    <property type="entry name" value="MIT_dom"/>
</dbReference>
<reference evidence="16 17" key="1">
    <citation type="submission" date="2019-10" db="EMBL/GenBank/DDBJ databases">
        <title>Assembly and Annotation for the nematode Trichostrongylus colubriformis.</title>
        <authorList>
            <person name="Martin J."/>
        </authorList>
    </citation>
    <scope>NUCLEOTIDE SEQUENCE [LARGE SCALE GENOMIC DNA]</scope>
    <source>
        <strain evidence="16">G859</strain>
        <tissue evidence="16">Whole worm</tissue>
    </source>
</reference>
<dbReference type="SMART" id="SM00745">
    <property type="entry name" value="MIT"/>
    <property type="match status" value="1"/>
</dbReference>
<name>A0AAN8G716_TRICO</name>
<proteinExistence type="inferred from homology"/>
<comment type="similarity">
    <text evidence="4">Belongs to the SRP68 family.</text>
</comment>
<dbReference type="Pfam" id="PF00069">
    <property type="entry name" value="Pkinase"/>
    <property type="match status" value="1"/>
</dbReference>
<dbReference type="GO" id="GO:0006614">
    <property type="term" value="P:SRP-dependent cotranslational protein targeting to membrane"/>
    <property type="evidence" value="ECO:0007669"/>
    <property type="project" value="InterPro"/>
</dbReference>
<evidence type="ECO:0000256" key="6">
    <source>
        <dbReference type="ARBA" id="ARBA00022824"/>
    </source>
</evidence>
<organism evidence="16 17">
    <name type="scientific">Trichostrongylus colubriformis</name>
    <name type="common">Black scour worm</name>
    <dbReference type="NCBI Taxonomy" id="6319"/>
    <lineage>
        <taxon>Eukaryota</taxon>
        <taxon>Metazoa</taxon>
        <taxon>Ecdysozoa</taxon>
        <taxon>Nematoda</taxon>
        <taxon>Chromadorea</taxon>
        <taxon>Rhabditida</taxon>
        <taxon>Rhabditina</taxon>
        <taxon>Rhabditomorpha</taxon>
        <taxon>Strongyloidea</taxon>
        <taxon>Trichostrongylidae</taxon>
        <taxon>Trichostrongylus</taxon>
    </lineage>
</organism>
<dbReference type="PROSITE" id="PS50011">
    <property type="entry name" value="PROTEIN_KINASE_DOM"/>
    <property type="match status" value="1"/>
</dbReference>
<protein>
    <recommendedName>
        <fullName evidence="11">Signal recognition particle subunit SRP68</fullName>
    </recommendedName>
    <alternativeName>
        <fullName evidence="12">Signal recognition particle 68 kDa protein</fullName>
    </alternativeName>
</protein>
<dbReference type="GO" id="GO:0005047">
    <property type="term" value="F:signal recognition particle binding"/>
    <property type="evidence" value="ECO:0007669"/>
    <property type="project" value="InterPro"/>
</dbReference>
<evidence type="ECO:0000256" key="2">
    <source>
        <dbReference type="ARBA" id="ARBA00004496"/>
    </source>
</evidence>
<dbReference type="GO" id="GO:0035091">
    <property type="term" value="F:phosphatidylinositol binding"/>
    <property type="evidence" value="ECO:0007669"/>
    <property type="project" value="InterPro"/>
</dbReference>
<dbReference type="SMART" id="SM00220">
    <property type="entry name" value="S_TKc"/>
    <property type="match status" value="1"/>
</dbReference>
<dbReference type="Proteomes" id="UP001331761">
    <property type="component" value="Unassembled WGS sequence"/>
</dbReference>
<dbReference type="Gene3D" id="3.30.1520.10">
    <property type="entry name" value="Phox-like domain"/>
    <property type="match status" value="1"/>
</dbReference>
<evidence type="ECO:0000256" key="1">
    <source>
        <dbReference type="ARBA" id="ARBA00004240"/>
    </source>
</evidence>
<dbReference type="Pfam" id="PF04212">
    <property type="entry name" value="MIT"/>
    <property type="match status" value="1"/>
</dbReference>
<dbReference type="FunFam" id="1.10.3450.40:FF:000001">
    <property type="entry name" value="Signal recognition particle subunit SRP68"/>
    <property type="match status" value="1"/>
</dbReference>
<dbReference type="Gene3D" id="3.30.200.20">
    <property type="entry name" value="Phosphorylase Kinase, domain 1"/>
    <property type="match status" value="1"/>
</dbReference>
<keyword evidence="7" id="KW-0694">RNA-binding</keyword>
<sequence>MATDDVVMEDVSGEPSPFQTVHILQMVKDAQQQHGLRHADYHRYRSYCSSKLDRVRHALKFTNTHKCVRRHKAKFVKKSLTEADFVDERFIQLGVFEAERRWASAMSDKMEMEDNPDKIRKRQSMRMHLKRAVYHATALEMLIRNNSRCDAPTKLEAQAYAAWLAGVCAFELRKWPEAFELLKTARTVYERLAEATHNTTLANMYKARCREIQPQIRLCEFSCADATSRPVDGMMNELMEIRAQGTDSEAVDRLIAEMRSKASCDDVVVIEWGGFKSTVEDDKARQVVQGWRQVHNELAQCETPKEKMTLYEKQLSDTRDALERISDLIRRKASDNVDSSALQTIKSYLESLKMLGTASRYLAMIENTKAEKKTKPQDLLRLYDSVIEVYKELLQLPGIEYDKDLTQAISAKIEYYKAFRCHYMAAAYAALSRFGEAAALFDKAFQRSKEAGTFISKLKGNPYVLDETEESLRALARDIEQARIAARAKRLTAAAGIADEAGEQVARDIDDRPLMDTLKEWRQWDVAGALREKRTIPIAEMPPPFILMPNKPIFFDLALNHVKMPDLEERLAKCMEGAKTTPVSKKAAEFGITVCQMSSLYPDESYCTSDIGRLLFQPKNEWAATGKVIDVKEVKQLAATHIDYKIEIKCTPRNSIELDDRYFVLTSRYRELNRLHINLSKLHKQLYLRGLFPHFAPPRLLGSCDPAVIAERRRSIDDFLAFILDSEVLRKARVLQEWLEKAEERANVGLAVNPSSFIYEGVNILDAPNVVGQNGDSSRVLIPESVPPPEDSFAESGIGLHASASTGEFQFPDVVISTNEPVAEISLGHRRKPSVMERLFPKLSASSQYSSQMVPAENSDYLVHAAHLVSTAQRAEHEHAYELAFQCYKNAASSLIQGIQHESDISRRNAVRRKTAKYLVAAERLYRSHLAYDGAAATVNLESLVDSTMSDPDLLAFQCANNCLKNYRVIGVIPNLNAPKWVLKVEEKSTGRIFVMKLMEKGTRTSKSRVLLPTNVPHMVQLHQFFETETFIILVLDYVECGMLWDFLIRYFSESERRFLLSLAAGDADAVCDLSVQQPRTDSLDCYRGRRLHFAVGVDFERVAEMRDETLSNEVPSVSGVCTMGEDATGVCKAPEGDFYVIGNANVENLSIHDEESPATIRLPSRHDDDKSSDESANQTLLDCISNVRLYLRRERRRAWPGRRPLPEPLIVHWTAQIVSWLYVMHSEHGEAICDLRPDNLLIDMDGNLQMTYYGKWHNNGRPKDIVEGYSAPECFEYGWIPSAANDLWSLAAITFELLSGRALVNAAPHGVTRCEELPFPDDVKVSFEARDLLSQLLTDIAFRPSMEAVRAHAFFRSVDWSLYDNPHSMPLGKDSATCSSAAELSRSRESCESDSGLPPYVPDLLDVVVDEECG</sequence>
<keyword evidence="5" id="KW-0963">Cytoplasm</keyword>
<dbReference type="GO" id="GO:0005730">
    <property type="term" value="C:nucleolus"/>
    <property type="evidence" value="ECO:0007669"/>
    <property type="project" value="UniProtKB-SubCell"/>
</dbReference>
<dbReference type="InterPro" id="IPR001683">
    <property type="entry name" value="PX_dom"/>
</dbReference>
<keyword evidence="17" id="KW-1185">Reference proteome</keyword>
<feature type="domain" description="Protein kinase" evidence="14">
    <location>
        <begin position="967"/>
        <end position="1356"/>
    </location>
</feature>
<evidence type="ECO:0000256" key="4">
    <source>
        <dbReference type="ARBA" id="ARBA00009352"/>
    </source>
</evidence>
<evidence type="ECO:0000259" key="14">
    <source>
        <dbReference type="PROSITE" id="PS50011"/>
    </source>
</evidence>
<dbReference type="Gene3D" id="1.25.40.280">
    <property type="entry name" value="alix/aip1 like domains"/>
    <property type="match status" value="1"/>
</dbReference>
<dbReference type="GO" id="GO:0005783">
    <property type="term" value="C:endoplasmic reticulum"/>
    <property type="evidence" value="ECO:0007669"/>
    <property type="project" value="UniProtKB-SubCell"/>
</dbReference>
<evidence type="ECO:0000256" key="12">
    <source>
        <dbReference type="ARBA" id="ARBA00083741"/>
    </source>
</evidence>
<evidence type="ECO:0000256" key="3">
    <source>
        <dbReference type="ARBA" id="ARBA00004604"/>
    </source>
</evidence>
<feature type="domain" description="PX" evidence="15">
    <location>
        <begin position="622"/>
        <end position="745"/>
    </location>
</feature>
<evidence type="ECO:0000256" key="9">
    <source>
        <dbReference type="ARBA" id="ARBA00023242"/>
    </source>
</evidence>
<keyword evidence="8" id="KW-0733">Signal recognition particle</keyword>
<dbReference type="PANTHER" id="PTHR15508">
    <property type="entry name" value="RIBOSOMAL PROTEIN S6 KINASE"/>
    <property type="match status" value="1"/>
</dbReference>
<dbReference type="PROSITE" id="PS50195">
    <property type="entry name" value="PX"/>
    <property type="match status" value="1"/>
</dbReference>
<keyword evidence="9" id="KW-0539">Nucleus</keyword>
<dbReference type="InterPro" id="IPR026258">
    <property type="entry name" value="SRP68"/>
</dbReference>
<feature type="compositionally biased region" description="Basic and acidic residues" evidence="13">
    <location>
        <begin position="1165"/>
        <end position="1174"/>
    </location>
</feature>
<accession>A0AAN8G716</accession>
<evidence type="ECO:0000256" key="10">
    <source>
        <dbReference type="ARBA" id="ARBA00023274"/>
    </source>
</evidence>
<dbReference type="GO" id="GO:0008312">
    <property type="term" value="F:7S RNA binding"/>
    <property type="evidence" value="ECO:0007669"/>
    <property type="project" value="InterPro"/>
</dbReference>
<dbReference type="Gene3D" id="1.10.3450.40">
    <property type="entry name" value="Signal recognition particle, SRP68 subunit, RNA-binding domain"/>
    <property type="match status" value="1"/>
</dbReference>
<evidence type="ECO:0000313" key="17">
    <source>
        <dbReference type="Proteomes" id="UP001331761"/>
    </source>
</evidence>
<dbReference type="InterPro" id="IPR051866">
    <property type="entry name" value="Intracell_Sig-Traffick_Protein"/>
</dbReference>
<dbReference type="InterPro" id="IPR011009">
    <property type="entry name" value="Kinase-like_dom_sf"/>
</dbReference>
<comment type="subcellular location">
    <subcellularLocation>
        <location evidence="2">Cytoplasm</location>
    </subcellularLocation>
    <subcellularLocation>
        <location evidence="1">Endoplasmic reticulum</location>
    </subcellularLocation>
    <subcellularLocation>
        <location evidence="3">Nucleus</location>
        <location evidence="3">Nucleolus</location>
    </subcellularLocation>
</comment>
<dbReference type="InterPro" id="IPR038253">
    <property type="entry name" value="SRP68_N_sf"/>
</dbReference>
<dbReference type="Gene3D" id="1.10.510.10">
    <property type="entry name" value="Transferase(Phosphotransferase) domain 1"/>
    <property type="match status" value="1"/>
</dbReference>
<evidence type="ECO:0000313" key="16">
    <source>
        <dbReference type="EMBL" id="KAK5978173.1"/>
    </source>
</evidence>
<dbReference type="InterPro" id="IPR000719">
    <property type="entry name" value="Prot_kinase_dom"/>
</dbReference>
<dbReference type="CDD" id="cd15481">
    <property type="entry name" value="SRP68-RBD"/>
    <property type="match status" value="1"/>
</dbReference>
<dbReference type="GO" id="GO:0030942">
    <property type="term" value="F:endoplasmic reticulum signal peptide binding"/>
    <property type="evidence" value="ECO:0007669"/>
    <property type="project" value="InterPro"/>
</dbReference>
<comment type="caution">
    <text evidence="16">The sequence shown here is derived from an EMBL/GenBank/DDBJ whole genome shotgun (WGS) entry which is preliminary data.</text>
</comment>
<evidence type="ECO:0000256" key="8">
    <source>
        <dbReference type="ARBA" id="ARBA00023135"/>
    </source>
</evidence>
<dbReference type="EMBL" id="WIXE01009760">
    <property type="protein sequence ID" value="KAK5978173.1"/>
    <property type="molecule type" value="Genomic_DNA"/>
</dbReference>
<dbReference type="SUPFAM" id="SSF56112">
    <property type="entry name" value="Protein kinase-like (PK-like)"/>
    <property type="match status" value="1"/>
</dbReference>
<dbReference type="SUPFAM" id="SSF116846">
    <property type="entry name" value="MIT domain"/>
    <property type="match status" value="1"/>
</dbReference>
<evidence type="ECO:0000256" key="13">
    <source>
        <dbReference type="SAM" id="MobiDB-lite"/>
    </source>
</evidence>
<evidence type="ECO:0000256" key="7">
    <source>
        <dbReference type="ARBA" id="ARBA00022884"/>
    </source>
</evidence>
<keyword evidence="6" id="KW-0256">Endoplasmic reticulum</keyword>
<dbReference type="InterPro" id="IPR036181">
    <property type="entry name" value="MIT_dom_sf"/>
</dbReference>
<evidence type="ECO:0000256" key="5">
    <source>
        <dbReference type="ARBA" id="ARBA00022490"/>
    </source>
</evidence>
<dbReference type="Pfam" id="PF16969">
    <property type="entry name" value="SRP68"/>
    <property type="match status" value="1"/>
</dbReference>
<dbReference type="GO" id="GO:0005786">
    <property type="term" value="C:signal recognition particle, endoplasmic reticulum targeting"/>
    <property type="evidence" value="ECO:0007669"/>
    <property type="project" value="UniProtKB-KW"/>
</dbReference>
<dbReference type="PANTHER" id="PTHR15508:SF8">
    <property type="entry name" value="LD24550P"/>
    <property type="match status" value="1"/>
</dbReference>